<dbReference type="Pfam" id="PF00030">
    <property type="entry name" value="Crystall"/>
    <property type="match status" value="2"/>
</dbReference>
<accession>A0A7M4FXQ9</accession>
<dbReference type="GO" id="GO:0002088">
    <property type="term" value="P:lens development in camera-type eye"/>
    <property type="evidence" value="ECO:0007669"/>
    <property type="project" value="TreeGrafter"/>
</dbReference>
<dbReference type="InterPro" id="IPR001064">
    <property type="entry name" value="Beta/gamma_crystallin"/>
</dbReference>
<dbReference type="FunFam" id="2.60.20.10:FF:000004">
    <property type="entry name" value="Crystallin beta A4"/>
    <property type="match status" value="1"/>
</dbReference>
<dbReference type="GO" id="GO:0007601">
    <property type="term" value="P:visual perception"/>
    <property type="evidence" value="ECO:0007669"/>
    <property type="project" value="TreeGrafter"/>
</dbReference>
<evidence type="ECO:0000256" key="1">
    <source>
        <dbReference type="ARBA" id="ARBA00003689"/>
    </source>
</evidence>
<name>A0A7M4FXQ9_CROPO</name>
<dbReference type="Proteomes" id="UP000594220">
    <property type="component" value="Unplaced"/>
</dbReference>
<dbReference type="InterPro" id="IPR050252">
    <property type="entry name" value="Beta/Gamma-Crystallin"/>
</dbReference>
<proteinExistence type="inferred from homology"/>
<dbReference type="PROSITE" id="PS50915">
    <property type="entry name" value="CRYSTALLIN_BETA_GAMMA"/>
    <property type="match status" value="2"/>
</dbReference>
<dbReference type="PANTHER" id="PTHR11818:SF19">
    <property type="entry name" value="BETA-CRYSTALLIN A4"/>
    <property type="match status" value="1"/>
</dbReference>
<keyword evidence="4" id="KW-0273">Eye lens protein</keyword>
<evidence type="ECO:0000256" key="2">
    <source>
        <dbReference type="ARBA" id="ARBA00009646"/>
    </source>
</evidence>
<comment type="subunit">
    <text evidence="6">Homo/heterodimer, or complexes of higher-order. The structure of beta-crystallin oligomers seems to be stabilized through interactions between the N-terminal arms.</text>
</comment>
<evidence type="ECO:0000256" key="8">
    <source>
        <dbReference type="SAM" id="MobiDB-lite"/>
    </source>
</evidence>
<feature type="region of interest" description="Disordered" evidence="8">
    <location>
        <begin position="1"/>
        <end position="65"/>
    </location>
</feature>
<keyword evidence="5" id="KW-0677">Repeat</keyword>
<dbReference type="PRINTS" id="PR01367">
    <property type="entry name" value="BGCRYSTALLIN"/>
</dbReference>
<sequence length="324" mass="35755">MKVGGDRAGGERMPRPLQAPPVLPGVTLRMGPPRGALTRPAGQGLAGQGCSTPRSPRSPRGVDPLPAGMQLRQEALQALSIRRGGDAYCRVGVTGRELEPLAPLCSPDRGVGREGLPGPAPRVHLRVLRHHGVRLRHRPLRQDRERRVSPARGPCPGAVGGLDVSLDMHPCPGHPAGSPRRWVGFEHGGFQGQQFVLERGEYPSWEAWSGSNAYHVERMNSFRPLACANHRDSKITIYERENFLGRKGDLSDDYPSLPAMGWNSKEVGSFRVHSGAWVCFQYPGYRGFQYTLECDCHGGDYKHFWELGSHAQTCQVQSIRRIQQ</sequence>
<feature type="domain" description="Beta/gamma crystallin 'Greek key'" evidence="9">
    <location>
        <begin position="180"/>
        <end position="226"/>
    </location>
</feature>
<gene>
    <name evidence="10" type="primary">CRYBA4</name>
</gene>
<dbReference type="GO" id="GO:0005212">
    <property type="term" value="F:structural constituent of eye lens"/>
    <property type="evidence" value="ECO:0007669"/>
    <property type="project" value="UniProtKB-KW"/>
</dbReference>
<reference evidence="10" key="2">
    <citation type="submission" date="2025-09" db="UniProtKB">
        <authorList>
            <consortium name="Ensembl"/>
        </authorList>
    </citation>
    <scope>IDENTIFICATION</scope>
</reference>
<dbReference type="GeneTree" id="ENSGT00940000160372"/>
<evidence type="ECO:0000259" key="9">
    <source>
        <dbReference type="PROSITE" id="PS50915"/>
    </source>
</evidence>
<dbReference type="SUPFAM" id="SSF49695">
    <property type="entry name" value="gamma-Crystallin-like"/>
    <property type="match status" value="1"/>
</dbReference>
<organism evidence="10 11">
    <name type="scientific">Crocodylus porosus</name>
    <name type="common">Saltwater crocodile</name>
    <name type="synonym">Estuarine crocodile</name>
    <dbReference type="NCBI Taxonomy" id="8502"/>
    <lineage>
        <taxon>Eukaryota</taxon>
        <taxon>Metazoa</taxon>
        <taxon>Chordata</taxon>
        <taxon>Craniata</taxon>
        <taxon>Vertebrata</taxon>
        <taxon>Euteleostomi</taxon>
        <taxon>Archelosauria</taxon>
        <taxon>Archosauria</taxon>
        <taxon>Crocodylia</taxon>
        <taxon>Longirostres</taxon>
        <taxon>Crocodylidae</taxon>
        <taxon>Crocodylus</taxon>
    </lineage>
</organism>
<dbReference type="SMART" id="SM00247">
    <property type="entry name" value="XTALbg"/>
    <property type="match status" value="2"/>
</dbReference>
<dbReference type="Ensembl" id="ENSCPRT00005017404.1">
    <property type="protein sequence ID" value="ENSCPRP00005014823.1"/>
    <property type="gene ID" value="ENSCPRG00005010419.1"/>
</dbReference>
<evidence type="ECO:0000256" key="4">
    <source>
        <dbReference type="ARBA" id="ARBA00022613"/>
    </source>
</evidence>
<feature type="domain" description="Beta/gamma crystallin 'Greek key'" evidence="9">
    <location>
        <begin position="233"/>
        <end position="274"/>
    </location>
</feature>
<comment type="similarity">
    <text evidence="2">Belongs to the beta/gamma-crystallin family.</text>
</comment>
<dbReference type="Gene3D" id="2.60.20.10">
    <property type="entry name" value="Crystallins"/>
    <property type="match status" value="2"/>
</dbReference>
<evidence type="ECO:0000256" key="7">
    <source>
        <dbReference type="ARBA" id="ARBA00032269"/>
    </source>
</evidence>
<evidence type="ECO:0000313" key="11">
    <source>
        <dbReference type="Proteomes" id="UP000594220"/>
    </source>
</evidence>
<comment type="function">
    <text evidence="1">Crystallins are the dominant structural components of the vertebrate eye lens.</text>
</comment>
<evidence type="ECO:0000256" key="3">
    <source>
        <dbReference type="ARBA" id="ARBA00019489"/>
    </source>
</evidence>
<evidence type="ECO:0000256" key="6">
    <source>
        <dbReference type="ARBA" id="ARBA00025922"/>
    </source>
</evidence>
<dbReference type="InterPro" id="IPR011024">
    <property type="entry name" value="G_crystallin-like"/>
</dbReference>
<reference evidence="10" key="1">
    <citation type="submission" date="2025-08" db="UniProtKB">
        <authorList>
            <consortium name="Ensembl"/>
        </authorList>
    </citation>
    <scope>IDENTIFICATION</scope>
</reference>
<dbReference type="AlphaFoldDB" id="A0A7M4FXQ9"/>
<evidence type="ECO:0000313" key="10">
    <source>
        <dbReference type="Ensembl" id="ENSCPRP00005014823.1"/>
    </source>
</evidence>
<feature type="compositionally biased region" description="Basic and acidic residues" evidence="8">
    <location>
        <begin position="1"/>
        <end position="14"/>
    </location>
</feature>
<protein>
    <recommendedName>
        <fullName evidence="3">Beta-crystallin A4</fullName>
    </recommendedName>
    <alternativeName>
        <fullName evidence="7">Beta-A4 crystallin</fullName>
    </alternativeName>
</protein>
<keyword evidence="11" id="KW-1185">Reference proteome</keyword>
<dbReference type="PANTHER" id="PTHR11818">
    <property type="entry name" value="BETA/GAMMA CRYSTALLIN"/>
    <property type="match status" value="1"/>
</dbReference>
<evidence type="ECO:0000256" key="5">
    <source>
        <dbReference type="ARBA" id="ARBA00022737"/>
    </source>
</evidence>